<feature type="transmembrane region" description="Helical" evidence="7">
    <location>
        <begin position="12"/>
        <end position="31"/>
    </location>
</feature>
<dbReference type="EMBL" id="CP064815">
    <property type="protein sequence ID" value="QPG77395.1"/>
    <property type="molecule type" value="Genomic_DNA"/>
</dbReference>
<dbReference type="UniPathway" id="UPA00196"/>
<comment type="subcellular location">
    <subcellularLocation>
        <location evidence="1">Membrane</location>
        <topology evidence="1">Single-pass type II membrane protein</topology>
    </subcellularLocation>
</comment>
<feature type="region of interest" description="Disordered" evidence="6">
    <location>
        <begin position="974"/>
        <end position="1021"/>
    </location>
</feature>
<organism evidence="8 9">
    <name type="scientific">Eeniella nana</name>
    <name type="common">Yeast</name>
    <name type="synonym">Brettanomyces nanus</name>
    <dbReference type="NCBI Taxonomy" id="13502"/>
    <lineage>
        <taxon>Eukaryota</taxon>
        <taxon>Fungi</taxon>
        <taxon>Dikarya</taxon>
        <taxon>Ascomycota</taxon>
        <taxon>Saccharomycotina</taxon>
        <taxon>Pichiomycetes</taxon>
        <taxon>Pichiales</taxon>
        <taxon>Pichiaceae</taxon>
        <taxon>Brettanomyces</taxon>
    </lineage>
</organism>
<dbReference type="GO" id="GO:0005794">
    <property type="term" value="C:Golgi apparatus"/>
    <property type="evidence" value="ECO:0007669"/>
    <property type="project" value="TreeGrafter"/>
</dbReference>
<keyword evidence="3" id="KW-0328">Glycosyltransferase</keyword>
<dbReference type="GO" id="GO:0006487">
    <property type="term" value="P:protein N-linked glycosylation"/>
    <property type="evidence" value="ECO:0007669"/>
    <property type="project" value="TreeGrafter"/>
</dbReference>
<dbReference type="GO" id="GO:0000032">
    <property type="term" value="P:cell wall mannoprotein biosynthetic process"/>
    <property type="evidence" value="ECO:0007669"/>
    <property type="project" value="TreeGrafter"/>
</dbReference>
<accession>A0A875SBN6</accession>
<dbReference type="InterPro" id="IPR029044">
    <property type="entry name" value="Nucleotide-diphossugar_trans"/>
</dbReference>
<dbReference type="GO" id="GO:0000026">
    <property type="term" value="F:alpha-1,2-mannosyltransferase activity"/>
    <property type="evidence" value="ECO:0007669"/>
    <property type="project" value="TreeGrafter"/>
</dbReference>
<keyword evidence="5" id="KW-0735">Signal-anchor</keyword>
<dbReference type="SUPFAM" id="SSF53448">
    <property type="entry name" value="Nucleotide-diphospho-sugar transferases"/>
    <property type="match status" value="1"/>
</dbReference>
<proteinExistence type="inferred from homology"/>
<dbReference type="GO" id="GO:0006493">
    <property type="term" value="P:protein O-linked glycosylation"/>
    <property type="evidence" value="ECO:0007669"/>
    <property type="project" value="TreeGrafter"/>
</dbReference>
<dbReference type="Proteomes" id="UP000662931">
    <property type="component" value="Chromosome 4"/>
</dbReference>
<reference evidence="8" key="1">
    <citation type="submission" date="2020-10" db="EMBL/GenBank/DDBJ databases">
        <authorList>
            <person name="Roach M.J.R."/>
        </authorList>
    </citation>
    <scope>NUCLEOTIDE SEQUENCE</scope>
    <source>
        <strain evidence="8">CBS 1945</strain>
    </source>
</reference>
<evidence type="ECO:0000256" key="5">
    <source>
        <dbReference type="ARBA" id="ARBA00022968"/>
    </source>
</evidence>
<dbReference type="GO" id="GO:0006506">
    <property type="term" value="P:GPI anchor biosynthetic process"/>
    <property type="evidence" value="ECO:0007669"/>
    <property type="project" value="UniProtKB-UniPathway"/>
</dbReference>
<evidence type="ECO:0000256" key="6">
    <source>
        <dbReference type="SAM" id="MobiDB-lite"/>
    </source>
</evidence>
<dbReference type="FunFam" id="3.90.550.10:FF:000051">
    <property type="entry name" value="Alpha-1,2-mannosyltransferase (Ktr4)"/>
    <property type="match status" value="1"/>
</dbReference>
<gene>
    <name evidence="8" type="ORF">FOA43_004808</name>
</gene>
<evidence type="ECO:0000313" key="8">
    <source>
        <dbReference type="EMBL" id="QPG77395.1"/>
    </source>
</evidence>
<evidence type="ECO:0000313" key="9">
    <source>
        <dbReference type="Proteomes" id="UP000662931"/>
    </source>
</evidence>
<dbReference type="OrthoDB" id="28748at2759"/>
<evidence type="ECO:0000256" key="4">
    <source>
        <dbReference type="ARBA" id="ARBA00022679"/>
    </source>
</evidence>
<name>A0A875SBN6_EENNA</name>
<dbReference type="Pfam" id="PF10510">
    <property type="entry name" value="PIG-S"/>
    <property type="match status" value="1"/>
</dbReference>
<dbReference type="GO" id="GO:0042765">
    <property type="term" value="C:GPI-anchor transamidase complex"/>
    <property type="evidence" value="ECO:0007669"/>
    <property type="project" value="InterPro"/>
</dbReference>
<keyword evidence="7" id="KW-1133">Transmembrane helix</keyword>
<dbReference type="InterPro" id="IPR019540">
    <property type="entry name" value="PtdIno-glycan_biosynth_class_S"/>
</dbReference>
<comment type="similarity">
    <text evidence="2">Belongs to the glycosyltransferase 15 family.</text>
</comment>
<keyword evidence="9" id="KW-1185">Reference proteome</keyword>
<keyword evidence="7" id="KW-0812">Transmembrane</keyword>
<sequence>MVDLENLKLRHRIVYAVILISAIVGLPIWYLTTSIHRAALPEEEINQMSKSIMGRINYKVPIYLIGITEPLQGLLVEAQALIDQEVAKFDSPIVPHYTLYEGDENSDGYQIKLIILEPEDDREESLSISPFSDRQTKMFISADVINNDKVPDFIMRVVTNDLFGSELEMLKRLDKNYQDDYDMVKMPYSRNYKVSLSFLEESDDPIDWDIKPVIKTFERYLAILGEYANFTVESQLGYYESLLDSVNLEREGSDNTTFILRDTSTFIDYSEWGLDQDVEVGPSINLVLYVPNSDKRIEIANSSTGSFLVPQWGGVVIRNNDQEDSRISTQELLPVFDVFASHLFRLLGAPEKPKSPFIRADILTRWQSVECLLQSVDNLMSLTKLTKQLPTIPIPEITLKEVDDTIKFVNESVSIMDNDSIGNWWKRVNQLSSKALELSDKAFFQKDMVQQVYFPEEHKMAVYMPLLGPIGTILLLGLLRIFRESREVKKEKEKEKEVASVKQSDETVSVKAQGLAGLVYDELGAVRSAEVADESGSVSMAIEHASLNKESDTSLTSLTDELLLEEMKELKIDSGSPDPEDEPKDEENPLYGTILDNKEKRNLLKAPLPKGYVGEMTDQYKPYEQIRVVKRSYGNPDKVPRATFLTLVRNSELYGILSSIQQLENRFNGKMNYDWVFLNNVPFTDEFVEMTSAMVSGTARYGIIPHEHWSYPSWISQDRAKVVRGSRKYSHTLYGSSESYRHMCRYNSRFFYRHPIMDDYELYWRVEPDVHFKCDILEDPFRYMVDTQTQYGFTIAFEEIARTVETLWSACKRFFSQENVALQLPADNLMGFISDNHGDTYNLCHFWTNFEIANLTLWRSGLYEEYVDYLDHAGGFFYERWGDAPVHSIAASLMLSRNQVHNFDKIAYQHTVAETCPLDDDLRKNQRCTCDPMNDWLLSSNQHCNRKFLKASKQVPLKDYKKYFNILRIRKSKEEEQDRRKHRLRAEAARRKAEERKRKSSEKKKLAEQKKEDAINHAEAL</sequence>
<dbReference type="GO" id="GO:0016255">
    <property type="term" value="P:attachment of GPI anchor to protein"/>
    <property type="evidence" value="ECO:0007669"/>
    <property type="project" value="InterPro"/>
</dbReference>
<keyword evidence="4" id="KW-0808">Transferase</keyword>
<evidence type="ECO:0000256" key="7">
    <source>
        <dbReference type="SAM" id="Phobius"/>
    </source>
</evidence>
<dbReference type="InterPro" id="IPR002685">
    <property type="entry name" value="Glyco_trans_15"/>
</dbReference>
<dbReference type="Gene3D" id="3.90.550.10">
    <property type="entry name" value="Spore Coat Polysaccharide Biosynthesis Protein SpsA, Chain A"/>
    <property type="match status" value="1"/>
</dbReference>
<evidence type="ECO:0000256" key="1">
    <source>
        <dbReference type="ARBA" id="ARBA00004606"/>
    </source>
</evidence>
<dbReference type="AlphaFoldDB" id="A0A875SBN6"/>
<dbReference type="RefSeq" id="XP_038780960.1">
    <property type="nucleotide sequence ID" value="XM_038925032.1"/>
</dbReference>
<dbReference type="PANTHER" id="PTHR31121">
    <property type="entry name" value="ALPHA-1,2 MANNOSYLTRANSFERASE KTR1"/>
    <property type="match status" value="1"/>
</dbReference>
<dbReference type="Pfam" id="PF01793">
    <property type="entry name" value="Glyco_transf_15"/>
    <property type="match status" value="1"/>
</dbReference>
<dbReference type="GeneID" id="62198208"/>
<evidence type="ECO:0000256" key="3">
    <source>
        <dbReference type="ARBA" id="ARBA00022676"/>
    </source>
</evidence>
<dbReference type="PANTHER" id="PTHR31121:SF6">
    <property type="entry name" value="ALPHA-1,2 MANNOSYLTRANSFERASE KTR1"/>
    <property type="match status" value="1"/>
</dbReference>
<dbReference type="KEGG" id="bnn:FOA43_004808"/>
<protein>
    <submittedName>
        <fullName evidence="8">Uncharacterized protein</fullName>
    </submittedName>
</protein>
<keyword evidence="7" id="KW-0472">Membrane</keyword>
<evidence type="ECO:0000256" key="2">
    <source>
        <dbReference type="ARBA" id="ARBA00007677"/>
    </source>
</evidence>